<proteinExistence type="predicted"/>
<dbReference type="Proteomes" id="UP001583177">
    <property type="component" value="Unassembled WGS sequence"/>
</dbReference>
<evidence type="ECO:0000313" key="3">
    <source>
        <dbReference type="Proteomes" id="UP001583177"/>
    </source>
</evidence>
<organism evidence="2 3">
    <name type="scientific">Diaporthe australafricana</name>
    <dbReference type="NCBI Taxonomy" id="127596"/>
    <lineage>
        <taxon>Eukaryota</taxon>
        <taxon>Fungi</taxon>
        <taxon>Dikarya</taxon>
        <taxon>Ascomycota</taxon>
        <taxon>Pezizomycotina</taxon>
        <taxon>Sordariomycetes</taxon>
        <taxon>Sordariomycetidae</taxon>
        <taxon>Diaporthales</taxon>
        <taxon>Diaporthaceae</taxon>
        <taxon>Diaporthe</taxon>
    </lineage>
</organism>
<feature type="domain" description="N-acetyltransferase" evidence="1">
    <location>
        <begin position="33"/>
        <end position="175"/>
    </location>
</feature>
<evidence type="ECO:0000259" key="1">
    <source>
        <dbReference type="PROSITE" id="PS51186"/>
    </source>
</evidence>
<dbReference type="PROSITE" id="PS51186">
    <property type="entry name" value="GNAT"/>
    <property type="match status" value="1"/>
</dbReference>
<accession>A0ABR3WK92</accession>
<comment type="caution">
    <text evidence="2">The sequence shown here is derived from an EMBL/GenBank/DDBJ whole genome shotgun (WGS) entry which is preliminary data.</text>
</comment>
<dbReference type="InterPro" id="IPR016181">
    <property type="entry name" value="Acyl_CoA_acyltransferase"/>
</dbReference>
<dbReference type="PANTHER" id="PTHR43233">
    <property type="entry name" value="FAMILY N-ACETYLTRANSFERASE, PUTATIVE (AFU_ORTHOLOGUE AFUA_6G03350)-RELATED"/>
    <property type="match status" value="1"/>
</dbReference>
<gene>
    <name evidence="2" type="ORF">Daus18300_008067</name>
</gene>
<protein>
    <recommendedName>
        <fullName evidence="1">N-acetyltransferase domain-containing protein</fullName>
    </recommendedName>
</protein>
<dbReference type="SUPFAM" id="SSF55729">
    <property type="entry name" value="Acyl-CoA N-acyltransferases (Nat)"/>
    <property type="match status" value="1"/>
</dbReference>
<dbReference type="InterPro" id="IPR053144">
    <property type="entry name" value="Acetyltransferase_Butenolide"/>
</dbReference>
<dbReference type="InterPro" id="IPR000182">
    <property type="entry name" value="GNAT_dom"/>
</dbReference>
<dbReference type="Gene3D" id="3.40.630.30">
    <property type="match status" value="1"/>
</dbReference>
<evidence type="ECO:0000313" key="2">
    <source>
        <dbReference type="EMBL" id="KAL1863918.1"/>
    </source>
</evidence>
<dbReference type="EMBL" id="JAWRVE010000073">
    <property type="protein sequence ID" value="KAL1863918.1"/>
    <property type="molecule type" value="Genomic_DNA"/>
</dbReference>
<dbReference type="Pfam" id="PF00583">
    <property type="entry name" value="Acetyltransf_1"/>
    <property type="match status" value="1"/>
</dbReference>
<dbReference type="PANTHER" id="PTHR43233:SF1">
    <property type="entry name" value="FAMILY N-ACETYLTRANSFERASE, PUTATIVE (AFU_ORTHOLOGUE AFUA_6G03350)-RELATED"/>
    <property type="match status" value="1"/>
</dbReference>
<dbReference type="CDD" id="cd04301">
    <property type="entry name" value="NAT_SF"/>
    <property type="match status" value="1"/>
</dbReference>
<name>A0ABR3WK92_9PEZI</name>
<sequence length="187" mass="21185">MDAASVKSELQERSWRKDQFLISTNPALFPIPTLIDIFDRKEFYWAKPLPAQAMREMLDNSLAFGLYEQLEHERPASSTPATKLIGVARCITDFVTFVYLTDVWVDPTYQGKGLGSWLVTCVQEVIEGMPHVRRSMLFTADWGRSVPFYEKLMGMTLIESKHNEGLAIMESKGKGHPTYGQQGAGYN</sequence>
<keyword evidence="3" id="KW-1185">Reference proteome</keyword>
<reference evidence="2 3" key="1">
    <citation type="journal article" date="2024" name="IMA Fungus">
        <title>IMA Genome - F19 : A genome assembly and annotation guide to empower mycologists, including annotated draft genome sequences of Ceratocystis pirilliformis, Diaporthe australafricana, Fusarium ophioides, Paecilomyces lecythidis, and Sporothrix stenoceras.</title>
        <authorList>
            <person name="Aylward J."/>
            <person name="Wilson A.M."/>
            <person name="Visagie C.M."/>
            <person name="Spraker J."/>
            <person name="Barnes I."/>
            <person name="Buitendag C."/>
            <person name="Ceriani C."/>
            <person name="Del Mar Angel L."/>
            <person name="du Plessis D."/>
            <person name="Fuchs T."/>
            <person name="Gasser K."/>
            <person name="Kramer D."/>
            <person name="Li W."/>
            <person name="Munsamy K."/>
            <person name="Piso A."/>
            <person name="Price J.L."/>
            <person name="Sonnekus B."/>
            <person name="Thomas C."/>
            <person name="van der Nest A."/>
            <person name="van Dijk A."/>
            <person name="van Heerden A."/>
            <person name="van Vuuren N."/>
            <person name="Yilmaz N."/>
            <person name="Duong T.A."/>
            <person name="van der Merwe N.A."/>
            <person name="Wingfield M.J."/>
            <person name="Wingfield B.D."/>
        </authorList>
    </citation>
    <scope>NUCLEOTIDE SEQUENCE [LARGE SCALE GENOMIC DNA]</scope>
    <source>
        <strain evidence="2 3">CMW 18300</strain>
    </source>
</reference>